<evidence type="ECO:0000313" key="9">
    <source>
        <dbReference type="EMBL" id="TWH70595.1"/>
    </source>
</evidence>
<dbReference type="Pfam" id="PF12911">
    <property type="entry name" value="OppC_N"/>
    <property type="match status" value="1"/>
</dbReference>
<feature type="transmembrane region" description="Helical" evidence="7">
    <location>
        <begin position="114"/>
        <end position="134"/>
    </location>
</feature>
<evidence type="ECO:0000256" key="5">
    <source>
        <dbReference type="ARBA" id="ARBA00022989"/>
    </source>
</evidence>
<dbReference type="RefSeq" id="WP_170286562.1">
    <property type="nucleotide sequence ID" value="NZ_BAAATQ010000185.1"/>
</dbReference>
<dbReference type="CDD" id="cd06261">
    <property type="entry name" value="TM_PBP2"/>
    <property type="match status" value="1"/>
</dbReference>
<feature type="transmembrane region" description="Helical" evidence="7">
    <location>
        <begin position="78"/>
        <end position="102"/>
    </location>
</feature>
<evidence type="ECO:0000259" key="8">
    <source>
        <dbReference type="PROSITE" id="PS50928"/>
    </source>
</evidence>
<dbReference type="GO" id="GO:0005886">
    <property type="term" value="C:plasma membrane"/>
    <property type="evidence" value="ECO:0007669"/>
    <property type="project" value="UniProtKB-SubCell"/>
</dbReference>
<evidence type="ECO:0000256" key="3">
    <source>
        <dbReference type="ARBA" id="ARBA00022475"/>
    </source>
</evidence>
<dbReference type="Gene3D" id="1.10.3720.10">
    <property type="entry name" value="MetI-like"/>
    <property type="match status" value="1"/>
</dbReference>
<feature type="transmembrane region" description="Helical" evidence="7">
    <location>
        <begin position="244"/>
        <end position="266"/>
    </location>
</feature>
<dbReference type="PANTHER" id="PTHR43386:SF25">
    <property type="entry name" value="PEPTIDE ABC TRANSPORTER PERMEASE PROTEIN"/>
    <property type="match status" value="1"/>
</dbReference>
<dbReference type="InterPro" id="IPR000515">
    <property type="entry name" value="MetI-like"/>
</dbReference>
<protein>
    <submittedName>
        <fullName evidence="9">Peptide/nickel transport system permease protein</fullName>
    </submittedName>
</protein>
<dbReference type="Proteomes" id="UP000319825">
    <property type="component" value="Unassembled WGS sequence"/>
</dbReference>
<feature type="transmembrane region" description="Helical" evidence="7">
    <location>
        <begin position="12"/>
        <end position="36"/>
    </location>
</feature>
<dbReference type="PANTHER" id="PTHR43386">
    <property type="entry name" value="OLIGOPEPTIDE TRANSPORT SYSTEM PERMEASE PROTEIN APPC"/>
    <property type="match status" value="1"/>
</dbReference>
<keyword evidence="6 7" id="KW-0472">Membrane</keyword>
<evidence type="ECO:0000256" key="7">
    <source>
        <dbReference type="RuleBase" id="RU363032"/>
    </source>
</evidence>
<feature type="transmembrane region" description="Helical" evidence="7">
    <location>
        <begin position="182"/>
        <end position="209"/>
    </location>
</feature>
<reference evidence="9 10" key="1">
    <citation type="submission" date="2019-07" db="EMBL/GenBank/DDBJ databases">
        <title>R&amp;d 2014.</title>
        <authorList>
            <person name="Klenk H.-P."/>
        </authorList>
    </citation>
    <scope>NUCLEOTIDE SEQUENCE [LARGE SCALE GENOMIC DNA]</scope>
    <source>
        <strain evidence="9 10">DSM 43868</strain>
    </source>
</reference>
<sequence length="295" mass="30498">MTLLRLSNHRAVAGIVAPAVFLAALILVALLSPWIAPYDPLAQGPDKLAGLGSGHLLGTDQFGRDILSRLIYGARADLVVSVGATAAAAVAGTTVGLVGGFFHGFVSGLSMRSMEVVLAFPPIVLALLVVALFGPGTLTLILTMGILFMPNFARITYGQVLSVRQRDFVTASRGLGAGPGWLLFRVVLPNVIGPILVQVSLTLAAAMLLESGLSYLGLGVVPPTPSWGSMIAEAQNLGLDNPGFLIISCLVVIVTVLAFSLLGDALDRHLDPRRRAAGRVAAPTAAPRRTAGGAV</sequence>
<evidence type="ECO:0000256" key="1">
    <source>
        <dbReference type="ARBA" id="ARBA00004651"/>
    </source>
</evidence>
<dbReference type="InterPro" id="IPR050366">
    <property type="entry name" value="BP-dependent_transpt_permease"/>
</dbReference>
<organism evidence="9 10">
    <name type="scientific">Micromonospora olivasterospora</name>
    <dbReference type="NCBI Taxonomy" id="1880"/>
    <lineage>
        <taxon>Bacteria</taxon>
        <taxon>Bacillati</taxon>
        <taxon>Actinomycetota</taxon>
        <taxon>Actinomycetes</taxon>
        <taxon>Micromonosporales</taxon>
        <taxon>Micromonosporaceae</taxon>
        <taxon>Micromonospora</taxon>
    </lineage>
</organism>
<feature type="domain" description="ABC transmembrane type-1" evidence="8">
    <location>
        <begin position="74"/>
        <end position="263"/>
    </location>
</feature>
<comment type="subcellular location">
    <subcellularLocation>
        <location evidence="1 7">Cell membrane</location>
        <topology evidence="1 7">Multi-pass membrane protein</topology>
    </subcellularLocation>
</comment>
<evidence type="ECO:0000256" key="4">
    <source>
        <dbReference type="ARBA" id="ARBA00022692"/>
    </source>
</evidence>
<dbReference type="PROSITE" id="PS50928">
    <property type="entry name" value="ABC_TM1"/>
    <property type="match status" value="1"/>
</dbReference>
<evidence type="ECO:0000313" key="10">
    <source>
        <dbReference type="Proteomes" id="UP000319825"/>
    </source>
</evidence>
<dbReference type="InterPro" id="IPR025966">
    <property type="entry name" value="OppC_N"/>
</dbReference>
<keyword evidence="10" id="KW-1185">Reference proteome</keyword>
<gene>
    <name evidence="9" type="ORF">JD77_05620</name>
</gene>
<comment type="similarity">
    <text evidence="7">Belongs to the binding-protein-dependent transport system permease family.</text>
</comment>
<keyword evidence="5 7" id="KW-1133">Transmembrane helix</keyword>
<evidence type="ECO:0000256" key="2">
    <source>
        <dbReference type="ARBA" id="ARBA00022448"/>
    </source>
</evidence>
<evidence type="ECO:0000256" key="6">
    <source>
        <dbReference type="ARBA" id="ARBA00023136"/>
    </source>
</evidence>
<dbReference type="SUPFAM" id="SSF161098">
    <property type="entry name" value="MetI-like"/>
    <property type="match status" value="1"/>
</dbReference>
<keyword evidence="4 7" id="KW-0812">Transmembrane</keyword>
<name>A0A562IIP8_MICOL</name>
<accession>A0A562IIP8</accession>
<dbReference type="InterPro" id="IPR035906">
    <property type="entry name" value="MetI-like_sf"/>
</dbReference>
<dbReference type="EMBL" id="VLKE01000001">
    <property type="protein sequence ID" value="TWH70595.1"/>
    <property type="molecule type" value="Genomic_DNA"/>
</dbReference>
<keyword evidence="2 7" id="KW-0813">Transport</keyword>
<dbReference type="Pfam" id="PF00528">
    <property type="entry name" value="BPD_transp_1"/>
    <property type="match status" value="1"/>
</dbReference>
<keyword evidence="3" id="KW-1003">Cell membrane</keyword>
<comment type="caution">
    <text evidence="9">The sequence shown here is derived from an EMBL/GenBank/DDBJ whole genome shotgun (WGS) entry which is preliminary data.</text>
</comment>
<proteinExistence type="inferred from homology"/>
<dbReference type="GO" id="GO:0055085">
    <property type="term" value="P:transmembrane transport"/>
    <property type="evidence" value="ECO:0007669"/>
    <property type="project" value="InterPro"/>
</dbReference>
<dbReference type="AlphaFoldDB" id="A0A562IIP8"/>
<feature type="transmembrane region" description="Helical" evidence="7">
    <location>
        <begin position="140"/>
        <end position="161"/>
    </location>
</feature>